<reference evidence="1" key="1">
    <citation type="submission" date="2022-06" db="EMBL/GenBank/DDBJ databases">
        <title>Complete genome sequences of two strains of the flax pathogen Septoria linicola.</title>
        <authorList>
            <person name="Lapalu N."/>
            <person name="Simon A."/>
            <person name="Demenou B."/>
            <person name="Paumier D."/>
            <person name="Guillot M.-P."/>
            <person name="Gout L."/>
            <person name="Valade R."/>
        </authorList>
    </citation>
    <scope>NUCLEOTIDE SEQUENCE</scope>
    <source>
        <strain evidence="1">SE15195</strain>
    </source>
</reference>
<dbReference type="PANTHER" id="PTHR35040:SF9">
    <property type="entry name" value="4-LIKE CELL SURFACE PROTEIN, PUTATIVE (AFU_ORTHOLOGUE AFUA_4G14080)-RELATED"/>
    <property type="match status" value="1"/>
</dbReference>
<dbReference type="InterPro" id="IPR021986">
    <property type="entry name" value="Spherulin4"/>
</dbReference>
<protein>
    <submittedName>
        <fullName evidence="1">Spherulation-specific family 4</fullName>
    </submittedName>
</protein>
<dbReference type="OrthoDB" id="5342184at2759"/>
<dbReference type="AlphaFoldDB" id="A0A9Q9EKZ2"/>
<keyword evidence="2" id="KW-1185">Reference proteome</keyword>
<organism evidence="1 2">
    <name type="scientific">Septoria linicola</name>
    <dbReference type="NCBI Taxonomy" id="215465"/>
    <lineage>
        <taxon>Eukaryota</taxon>
        <taxon>Fungi</taxon>
        <taxon>Dikarya</taxon>
        <taxon>Ascomycota</taxon>
        <taxon>Pezizomycotina</taxon>
        <taxon>Dothideomycetes</taxon>
        <taxon>Dothideomycetidae</taxon>
        <taxon>Mycosphaerellales</taxon>
        <taxon>Mycosphaerellaceae</taxon>
        <taxon>Septoria</taxon>
    </lineage>
</organism>
<gene>
    <name evidence="1" type="ORF">Slin15195_G061970</name>
</gene>
<dbReference type="Pfam" id="PF12138">
    <property type="entry name" value="Spherulin4"/>
    <property type="match status" value="1"/>
</dbReference>
<accession>A0A9Q9EKZ2</accession>
<dbReference type="Proteomes" id="UP001056384">
    <property type="component" value="Chromosome 4"/>
</dbReference>
<sequence length="178" mass="19473">MAGKAFLLIPLYIYPAEMDHWKPIITAAQDHRDVTFRTIINPENGPGPNQRPNSDFVWGLSQLNAEPNIETLAYVHTANKLNCGRRHDGICVCSQPMQALQKNISIYQNWPTSGCSPDGSNTMDITVDGIFFDEAPSNASCYDYMSQAASYAKSTLTRGNIVLFNAGAAVPTLASQTT</sequence>
<proteinExistence type="predicted"/>
<evidence type="ECO:0000313" key="2">
    <source>
        <dbReference type="Proteomes" id="UP001056384"/>
    </source>
</evidence>
<name>A0A9Q9EKZ2_9PEZI</name>
<evidence type="ECO:0000313" key="1">
    <source>
        <dbReference type="EMBL" id="USW52878.1"/>
    </source>
</evidence>
<dbReference type="PANTHER" id="PTHR35040">
    <property type="match status" value="1"/>
</dbReference>
<dbReference type="EMBL" id="CP099421">
    <property type="protein sequence ID" value="USW52878.1"/>
    <property type="molecule type" value="Genomic_DNA"/>
</dbReference>